<organism evidence="1 2">
    <name type="scientific">Flavobacterium frigoritolerans</name>
    <dbReference type="NCBI Taxonomy" id="2987686"/>
    <lineage>
        <taxon>Bacteria</taxon>
        <taxon>Pseudomonadati</taxon>
        <taxon>Bacteroidota</taxon>
        <taxon>Flavobacteriia</taxon>
        <taxon>Flavobacteriales</taxon>
        <taxon>Flavobacteriaceae</taxon>
        <taxon>Flavobacterium</taxon>
    </lineage>
</organism>
<reference evidence="1" key="1">
    <citation type="submission" date="2022-10" db="EMBL/GenBank/DDBJ databases">
        <title>Two novel species of Flavobacterium.</title>
        <authorList>
            <person name="Liu Q."/>
            <person name="Xin Y.-H."/>
        </authorList>
    </citation>
    <scope>NUCLEOTIDE SEQUENCE</scope>
    <source>
        <strain evidence="1">LS1R47</strain>
    </source>
</reference>
<keyword evidence="2" id="KW-1185">Reference proteome</keyword>
<protein>
    <submittedName>
        <fullName evidence="1">Uncharacterized protein</fullName>
    </submittedName>
</protein>
<name>A0A9X3CAC2_9FLAO</name>
<evidence type="ECO:0000313" key="1">
    <source>
        <dbReference type="EMBL" id="MCV9934546.1"/>
    </source>
</evidence>
<sequence length="109" mass="12074">MKDTKLPEGITQEMINAGKAKGLDVKLAEVPVDDYGTTRTFLVCVPSRTVLGQFRRWMDADPKKADDILVKNCLLSHKDEVLANDELFTGVMATLSELIVVRKGVIKNV</sequence>
<evidence type="ECO:0000313" key="2">
    <source>
        <dbReference type="Proteomes" id="UP001151133"/>
    </source>
</evidence>
<comment type="caution">
    <text evidence="1">The sequence shown here is derived from an EMBL/GenBank/DDBJ whole genome shotgun (WGS) entry which is preliminary data.</text>
</comment>
<dbReference type="Proteomes" id="UP001151133">
    <property type="component" value="Unassembled WGS sequence"/>
</dbReference>
<accession>A0A9X3CAC2</accession>
<proteinExistence type="predicted"/>
<dbReference type="EMBL" id="JAOZEV010000026">
    <property type="protein sequence ID" value="MCV9934546.1"/>
    <property type="molecule type" value="Genomic_DNA"/>
</dbReference>
<dbReference type="AlphaFoldDB" id="A0A9X3CAC2"/>
<gene>
    <name evidence="1" type="ORF">OIU80_19875</name>
</gene>
<dbReference type="RefSeq" id="WP_264288715.1">
    <property type="nucleotide sequence ID" value="NZ_JAOZEV010000026.1"/>
</dbReference>